<dbReference type="InterPro" id="IPR029039">
    <property type="entry name" value="Flavoprotein-like_sf"/>
</dbReference>
<keyword evidence="6" id="KW-1185">Reference proteome</keyword>
<dbReference type="InterPro" id="IPR050712">
    <property type="entry name" value="NAD(P)H-dep_reductase"/>
</dbReference>
<dbReference type="Pfam" id="PF03358">
    <property type="entry name" value="FMN_red"/>
    <property type="match status" value="1"/>
</dbReference>
<comment type="catalytic activity">
    <reaction evidence="3">
        <text>a quinone + NADPH + H(+) = a quinol + NADP(+)</text>
        <dbReference type="Rhea" id="RHEA:46164"/>
        <dbReference type="ChEBI" id="CHEBI:15378"/>
        <dbReference type="ChEBI" id="CHEBI:24646"/>
        <dbReference type="ChEBI" id="CHEBI:57783"/>
        <dbReference type="ChEBI" id="CHEBI:58349"/>
        <dbReference type="ChEBI" id="CHEBI:132124"/>
        <dbReference type="EC" id="1.6.5.2"/>
    </reaction>
</comment>
<dbReference type="EC" id="1.6.5.2" evidence="1"/>
<dbReference type="GO" id="GO:0003955">
    <property type="term" value="F:NAD(P)H dehydrogenase (quinone) activity"/>
    <property type="evidence" value="ECO:0007669"/>
    <property type="project" value="UniProtKB-EC"/>
</dbReference>
<evidence type="ECO:0000256" key="1">
    <source>
        <dbReference type="ARBA" id="ARBA00012648"/>
    </source>
</evidence>
<comment type="catalytic activity">
    <reaction evidence="2">
        <text>a quinone + NADH + H(+) = a quinol + NAD(+)</text>
        <dbReference type="Rhea" id="RHEA:46160"/>
        <dbReference type="ChEBI" id="CHEBI:15378"/>
        <dbReference type="ChEBI" id="CHEBI:24646"/>
        <dbReference type="ChEBI" id="CHEBI:57540"/>
        <dbReference type="ChEBI" id="CHEBI:57945"/>
        <dbReference type="ChEBI" id="CHEBI:132124"/>
        <dbReference type="EC" id="1.6.5.2"/>
    </reaction>
</comment>
<organism evidence="5 6">
    <name type="scientific">[Myrmecia] bisecta</name>
    <dbReference type="NCBI Taxonomy" id="41462"/>
    <lineage>
        <taxon>Eukaryota</taxon>
        <taxon>Viridiplantae</taxon>
        <taxon>Chlorophyta</taxon>
        <taxon>core chlorophytes</taxon>
        <taxon>Trebouxiophyceae</taxon>
        <taxon>Trebouxiales</taxon>
        <taxon>Trebouxiaceae</taxon>
        <taxon>Myrmecia</taxon>
    </lineage>
</organism>
<proteinExistence type="predicted"/>
<evidence type="ECO:0000256" key="2">
    <source>
        <dbReference type="ARBA" id="ARBA00047678"/>
    </source>
</evidence>
<gene>
    <name evidence="5" type="ORF">WJX72_008682</name>
</gene>
<name>A0AAW1PL58_9CHLO</name>
<evidence type="ECO:0000256" key="3">
    <source>
        <dbReference type="ARBA" id="ARBA00048983"/>
    </source>
</evidence>
<evidence type="ECO:0000313" key="6">
    <source>
        <dbReference type="Proteomes" id="UP001489004"/>
    </source>
</evidence>
<dbReference type="InterPro" id="IPR005025">
    <property type="entry name" value="FMN_Rdtase-like_dom"/>
</dbReference>
<sequence>MAVGACTSNQTPDDCKPSANDRIAVVGIVGSLREESLTRKAVEQALKGAASTNCHVELIDLAQYDLYFCDGLDYQSANFKKHANSGVKQLREKLQGAKGIILGTPEYHNSFSGVLKNALDLTGFAEFEGKVVGLVAVSGGAMGGLQALQGLRDICRALHAWVVPAQAGVAKAWEAIDMPESQKRLQNVGKQVAIYASLLNNKRALEFIELLEKGVENPGGTSADHKDHI</sequence>
<evidence type="ECO:0000259" key="4">
    <source>
        <dbReference type="Pfam" id="PF03358"/>
    </source>
</evidence>
<dbReference type="PANTHER" id="PTHR30543">
    <property type="entry name" value="CHROMATE REDUCTASE"/>
    <property type="match status" value="1"/>
</dbReference>
<comment type="caution">
    <text evidence="5">The sequence shown here is derived from an EMBL/GenBank/DDBJ whole genome shotgun (WGS) entry which is preliminary data.</text>
</comment>
<dbReference type="SUPFAM" id="SSF52218">
    <property type="entry name" value="Flavoproteins"/>
    <property type="match status" value="1"/>
</dbReference>
<dbReference type="GO" id="GO:0010181">
    <property type="term" value="F:FMN binding"/>
    <property type="evidence" value="ECO:0007669"/>
    <property type="project" value="TreeGrafter"/>
</dbReference>
<dbReference type="GO" id="GO:0005829">
    <property type="term" value="C:cytosol"/>
    <property type="evidence" value="ECO:0007669"/>
    <property type="project" value="TreeGrafter"/>
</dbReference>
<dbReference type="PANTHER" id="PTHR30543:SF21">
    <property type="entry name" value="NAD(P)H-DEPENDENT FMN REDUCTASE LOT6"/>
    <property type="match status" value="1"/>
</dbReference>
<protein>
    <recommendedName>
        <fullName evidence="1">NAD(P)H dehydrogenase (quinone)</fullName>
        <ecNumber evidence="1">1.6.5.2</ecNumber>
    </recommendedName>
</protein>
<evidence type="ECO:0000313" key="5">
    <source>
        <dbReference type="EMBL" id="KAK9810324.1"/>
    </source>
</evidence>
<dbReference type="EMBL" id="JALJOR010000010">
    <property type="protein sequence ID" value="KAK9810324.1"/>
    <property type="molecule type" value="Genomic_DNA"/>
</dbReference>
<reference evidence="5 6" key="1">
    <citation type="journal article" date="2024" name="Nat. Commun.">
        <title>Phylogenomics reveals the evolutionary origins of lichenization in chlorophyte algae.</title>
        <authorList>
            <person name="Puginier C."/>
            <person name="Libourel C."/>
            <person name="Otte J."/>
            <person name="Skaloud P."/>
            <person name="Haon M."/>
            <person name="Grisel S."/>
            <person name="Petersen M."/>
            <person name="Berrin J.G."/>
            <person name="Delaux P.M."/>
            <person name="Dal Grande F."/>
            <person name="Keller J."/>
        </authorList>
    </citation>
    <scope>NUCLEOTIDE SEQUENCE [LARGE SCALE GENOMIC DNA]</scope>
    <source>
        <strain evidence="5 6">SAG 2043</strain>
    </source>
</reference>
<dbReference type="AlphaFoldDB" id="A0AAW1PL58"/>
<feature type="domain" description="NADPH-dependent FMN reductase-like" evidence="4">
    <location>
        <begin position="25"/>
        <end position="173"/>
    </location>
</feature>
<dbReference type="Gene3D" id="3.40.50.360">
    <property type="match status" value="1"/>
</dbReference>
<dbReference type="Proteomes" id="UP001489004">
    <property type="component" value="Unassembled WGS sequence"/>
</dbReference>
<accession>A0AAW1PL58</accession>